<dbReference type="PANTHER" id="PTHR30273">
    <property type="entry name" value="PERIPLASMIC SIGNAL SENSOR AND SIGMA FACTOR ACTIVATOR FECR-RELATED"/>
    <property type="match status" value="1"/>
</dbReference>
<evidence type="ECO:0000313" key="5">
    <source>
        <dbReference type="Proteomes" id="UP000293874"/>
    </source>
</evidence>
<dbReference type="Gene3D" id="3.55.50.30">
    <property type="match status" value="1"/>
</dbReference>
<name>A0A4Q7N593_9BACT</name>
<sequence length="394" mass="44848">MERGLNIPHMSKDEFIQLMEKYRNGSATSRERSRFLAMVDEYGKELEMQLDEEMMDESIPLLGDADTGELIYANIQLDTIQHRTRSRLWFMRTTWARVAAAIVLLLASFAIYYTIDKSNDKIKETVVKNEPIILPGKTGAILTLADGTQVLLDSIKNGVVDNRDGIAATMRNGALVYEGEGKTSAFNTMSTPKGRQFQLRLPDGTKAWLNAASTIRYPTDFGTDKREVEMTGEVYFEVARDTRRPFRVKVQDRAAVDVLGTHFNVNAYEQEASLNTTLLEGIVRVNDNKTQMMLKPGQQCRISEQGNQVSDADIEKVMAWKNGNFNFNGTRLREAMRQLERWYDIEVVFEGRVPDIELFGELSRDITLNGMLQVLNDFDIHARIGEERRLIITP</sequence>
<dbReference type="GO" id="GO:0016989">
    <property type="term" value="F:sigma factor antagonist activity"/>
    <property type="evidence" value="ECO:0007669"/>
    <property type="project" value="TreeGrafter"/>
</dbReference>
<feature type="domain" description="FecR protein" evidence="2">
    <location>
        <begin position="188"/>
        <end position="284"/>
    </location>
</feature>
<protein>
    <submittedName>
        <fullName evidence="4">FecR family protein</fullName>
    </submittedName>
</protein>
<reference evidence="4 5" key="1">
    <citation type="submission" date="2019-02" db="EMBL/GenBank/DDBJ databases">
        <title>Genomic Encyclopedia of Type Strains, Phase IV (KMG-IV): sequencing the most valuable type-strain genomes for metagenomic binning, comparative biology and taxonomic classification.</title>
        <authorList>
            <person name="Goeker M."/>
        </authorList>
    </citation>
    <scope>NUCLEOTIDE SEQUENCE [LARGE SCALE GENOMIC DNA]</scope>
    <source>
        <strain evidence="4 5">DSM 18116</strain>
    </source>
</reference>
<dbReference type="AlphaFoldDB" id="A0A4Q7N593"/>
<keyword evidence="5" id="KW-1185">Reference proteome</keyword>
<dbReference type="FunFam" id="2.60.120.1440:FF:000001">
    <property type="entry name" value="Putative anti-sigma factor"/>
    <property type="match status" value="1"/>
</dbReference>
<dbReference type="InterPro" id="IPR032508">
    <property type="entry name" value="FecR_C"/>
</dbReference>
<dbReference type="InterPro" id="IPR006860">
    <property type="entry name" value="FecR"/>
</dbReference>
<dbReference type="Gene3D" id="2.60.120.1440">
    <property type="match status" value="1"/>
</dbReference>
<dbReference type="Proteomes" id="UP000293874">
    <property type="component" value="Unassembled WGS sequence"/>
</dbReference>
<evidence type="ECO:0000259" key="3">
    <source>
        <dbReference type="Pfam" id="PF16344"/>
    </source>
</evidence>
<dbReference type="EMBL" id="SGXA01000001">
    <property type="protein sequence ID" value="RZS76212.1"/>
    <property type="molecule type" value="Genomic_DNA"/>
</dbReference>
<keyword evidence="1" id="KW-0812">Transmembrane</keyword>
<keyword evidence="1" id="KW-0472">Membrane</keyword>
<evidence type="ECO:0000256" key="1">
    <source>
        <dbReference type="SAM" id="Phobius"/>
    </source>
</evidence>
<accession>A0A4Q7N593</accession>
<proteinExistence type="predicted"/>
<dbReference type="Pfam" id="PF04773">
    <property type="entry name" value="FecR"/>
    <property type="match status" value="1"/>
</dbReference>
<evidence type="ECO:0000313" key="4">
    <source>
        <dbReference type="EMBL" id="RZS76212.1"/>
    </source>
</evidence>
<comment type="caution">
    <text evidence="4">The sequence shown here is derived from an EMBL/GenBank/DDBJ whole genome shotgun (WGS) entry which is preliminary data.</text>
</comment>
<evidence type="ECO:0000259" key="2">
    <source>
        <dbReference type="Pfam" id="PF04773"/>
    </source>
</evidence>
<dbReference type="Pfam" id="PF16344">
    <property type="entry name" value="FecR_C"/>
    <property type="match status" value="1"/>
</dbReference>
<organism evidence="4 5">
    <name type="scientific">Pseudobacter ginsenosidimutans</name>
    <dbReference type="NCBI Taxonomy" id="661488"/>
    <lineage>
        <taxon>Bacteria</taxon>
        <taxon>Pseudomonadati</taxon>
        <taxon>Bacteroidota</taxon>
        <taxon>Chitinophagia</taxon>
        <taxon>Chitinophagales</taxon>
        <taxon>Chitinophagaceae</taxon>
        <taxon>Pseudobacter</taxon>
    </lineage>
</organism>
<dbReference type="InterPro" id="IPR012373">
    <property type="entry name" value="Ferrdict_sens_TM"/>
</dbReference>
<gene>
    <name evidence="4" type="ORF">EV199_2091</name>
</gene>
<dbReference type="PANTHER" id="PTHR30273:SF2">
    <property type="entry name" value="PROTEIN FECR"/>
    <property type="match status" value="1"/>
</dbReference>
<keyword evidence="1" id="KW-1133">Transmembrane helix</keyword>
<feature type="domain" description="Protein FecR C-terminal" evidence="3">
    <location>
        <begin position="325"/>
        <end position="384"/>
    </location>
</feature>
<feature type="transmembrane region" description="Helical" evidence="1">
    <location>
        <begin position="95"/>
        <end position="115"/>
    </location>
</feature>